<feature type="transmembrane region" description="Helical" evidence="7">
    <location>
        <begin position="192"/>
        <end position="211"/>
    </location>
</feature>
<dbReference type="Proteomes" id="UP000321746">
    <property type="component" value="Unassembled WGS sequence"/>
</dbReference>
<keyword evidence="9" id="KW-1185">Reference proteome</keyword>
<feature type="transmembrane region" description="Helical" evidence="7">
    <location>
        <begin position="231"/>
        <end position="255"/>
    </location>
</feature>
<feature type="transmembrane region" description="Helical" evidence="7">
    <location>
        <begin position="50"/>
        <end position="76"/>
    </location>
</feature>
<dbReference type="InterPro" id="IPR045018">
    <property type="entry name" value="Azg-like"/>
</dbReference>
<evidence type="ECO:0000256" key="1">
    <source>
        <dbReference type="ARBA" id="ARBA00004127"/>
    </source>
</evidence>
<feature type="transmembrane region" description="Helical" evidence="7">
    <location>
        <begin position="20"/>
        <end position="38"/>
    </location>
</feature>
<comment type="subcellular location">
    <subcellularLocation>
        <location evidence="1">Endomembrane system</location>
        <topology evidence="1">Multi-pass membrane protein</topology>
    </subcellularLocation>
</comment>
<dbReference type="InterPro" id="IPR006043">
    <property type="entry name" value="NCS2"/>
</dbReference>
<evidence type="ECO:0000256" key="7">
    <source>
        <dbReference type="SAM" id="Phobius"/>
    </source>
</evidence>
<dbReference type="PANTHER" id="PTHR43337">
    <property type="entry name" value="XANTHINE/URACIL PERMEASE C887.17-RELATED"/>
    <property type="match status" value="1"/>
</dbReference>
<evidence type="ECO:0000256" key="6">
    <source>
        <dbReference type="ARBA" id="ARBA00023136"/>
    </source>
</evidence>
<keyword evidence="4 7" id="KW-0812">Transmembrane</keyword>
<feature type="transmembrane region" description="Helical" evidence="7">
    <location>
        <begin position="96"/>
        <end position="115"/>
    </location>
</feature>
<evidence type="ECO:0000256" key="3">
    <source>
        <dbReference type="ARBA" id="ARBA00022448"/>
    </source>
</evidence>
<gene>
    <name evidence="8" type="ORF">AOE01nite_04730</name>
</gene>
<accession>A0A511XH46</accession>
<feature type="transmembrane region" description="Helical" evidence="7">
    <location>
        <begin position="324"/>
        <end position="343"/>
    </location>
</feature>
<sequence>MRFFSADRSRPPVTTIGREVVAACTTFGAMGYVMVVNPQILSVTGVDRHALIVITALAAMVGSLMMGLVGRLPVALAPAMGTNAVFAMAVAQGHGITYGTALAMVLSGALVFTLFSATRLREHVVMAFPEAVRTGLQCGLGLFIARIGLRGGGLLTSGGQFGDLRQPAVLLTFAAVLLTPVLVVLRVPAAILLSIVVVTLAGLFVPGANGLPLTHLPSALLRVPPWPSDYVMGFDFAGFFGHLALSLPLAGYFFLGDFFSATATLIGVTRRAGLMDEAGRIPNARAAYLADGLGSIVGSCLGSPTVAAYVESATGVESGGRTGLVAVLVGLFFALATFFWPLIAAVPAQATTAALVMVGVMMMEGIRHLDCSRLENVVSAVLIMLLTVTTGNLVVGLAAGSFAYTLMALVLRIRTGPVLLLTDALLALYLILSAVALHS</sequence>
<keyword evidence="3" id="KW-0813">Transport</keyword>
<dbReference type="GO" id="GO:0005886">
    <property type="term" value="C:plasma membrane"/>
    <property type="evidence" value="ECO:0007669"/>
    <property type="project" value="TreeGrafter"/>
</dbReference>
<reference evidence="8 9" key="1">
    <citation type="submission" date="2019-07" db="EMBL/GenBank/DDBJ databases">
        <title>Whole genome shotgun sequence of Acetobacter oeni NBRC 105207.</title>
        <authorList>
            <person name="Hosoyama A."/>
            <person name="Uohara A."/>
            <person name="Ohji S."/>
            <person name="Ichikawa N."/>
        </authorList>
    </citation>
    <scope>NUCLEOTIDE SEQUENCE [LARGE SCALE GENOMIC DNA]</scope>
    <source>
        <strain evidence="8 9">NBRC 105207</strain>
    </source>
</reference>
<dbReference type="AlphaFoldDB" id="A0A511XH46"/>
<organism evidence="8 9">
    <name type="scientific">Acetobacter oeni</name>
    <dbReference type="NCBI Taxonomy" id="304077"/>
    <lineage>
        <taxon>Bacteria</taxon>
        <taxon>Pseudomonadati</taxon>
        <taxon>Pseudomonadota</taxon>
        <taxon>Alphaproteobacteria</taxon>
        <taxon>Acetobacterales</taxon>
        <taxon>Acetobacteraceae</taxon>
        <taxon>Acetobacter</taxon>
    </lineage>
</organism>
<dbReference type="GO" id="GO:0005345">
    <property type="term" value="F:purine nucleobase transmembrane transporter activity"/>
    <property type="evidence" value="ECO:0007669"/>
    <property type="project" value="TreeGrafter"/>
</dbReference>
<evidence type="ECO:0008006" key="10">
    <source>
        <dbReference type="Google" id="ProtNLM"/>
    </source>
</evidence>
<dbReference type="Pfam" id="PF00860">
    <property type="entry name" value="Xan_ur_permease"/>
    <property type="match status" value="1"/>
</dbReference>
<proteinExistence type="inferred from homology"/>
<evidence type="ECO:0000256" key="2">
    <source>
        <dbReference type="ARBA" id="ARBA00005697"/>
    </source>
</evidence>
<dbReference type="EMBL" id="BJYG01000003">
    <property type="protein sequence ID" value="GEN62249.1"/>
    <property type="molecule type" value="Genomic_DNA"/>
</dbReference>
<dbReference type="PANTHER" id="PTHR43337:SF1">
    <property type="entry name" value="XANTHINE_URACIL PERMEASE C887.17-RELATED"/>
    <property type="match status" value="1"/>
</dbReference>
<name>A0A511XH46_9PROT</name>
<evidence type="ECO:0000256" key="5">
    <source>
        <dbReference type="ARBA" id="ARBA00022989"/>
    </source>
</evidence>
<dbReference type="GO" id="GO:0012505">
    <property type="term" value="C:endomembrane system"/>
    <property type="evidence" value="ECO:0007669"/>
    <property type="project" value="UniProtKB-SubCell"/>
</dbReference>
<evidence type="ECO:0000313" key="8">
    <source>
        <dbReference type="EMBL" id="GEN62249.1"/>
    </source>
</evidence>
<feature type="transmembrane region" description="Helical" evidence="7">
    <location>
        <begin position="378"/>
        <end position="406"/>
    </location>
</feature>
<comment type="similarity">
    <text evidence="2">Belongs to the nucleobase:cation symporter-2 (NCS2) (TC 2.A.40) family. Azg-like subfamily.</text>
</comment>
<keyword evidence="6 7" id="KW-0472">Membrane</keyword>
<feature type="transmembrane region" description="Helical" evidence="7">
    <location>
        <begin position="349"/>
        <end position="366"/>
    </location>
</feature>
<protein>
    <recommendedName>
        <fullName evidence="10">Transporter</fullName>
    </recommendedName>
</protein>
<evidence type="ECO:0000256" key="4">
    <source>
        <dbReference type="ARBA" id="ARBA00022692"/>
    </source>
</evidence>
<comment type="caution">
    <text evidence="8">The sequence shown here is derived from an EMBL/GenBank/DDBJ whole genome shotgun (WGS) entry which is preliminary data.</text>
</comment>
<feature type="transmembrane region" description="Helical" evidence="7">
    <location>
        <begin position="168"/>
        <end position="185"/>
    </location>
</feature>
<keyword evidence="5 7" id="KW-1133">Transmembrane helix</keyword>
<evidence type="ECO:0000313" key="9">
    <source>
        <dbReference type="Proteomes" id="UP000321746"/>
    </source>
</evidence>
<feature type="transmembrane region" description="Helical" evidence="7">
    <location>
        <begin position="418"/>
        <end position="437"/>
    </location>
</feature>